<dbReference type="Gene3D" id="3.40.50.300">
    <property type="entry name" value="P-loop containing nucleotide triphosphate hydrolases"/>
    <property type="match status" value="1"/>
</dbReference>
<comment type="catalytic activity">
    <reaction evidence="7 8">
        <text>CMP + ATP = CDP + ADP</text>
        <dbReference type="Rhea" id="RHEA:11600"/>
        <dbReference type="ChEBI" id="CHEBI:30616"/>
        <dbReference type="ChEBI" id="CHEBI:58069"/>
        <dbReference type="ChEBI" id="CHEBI:60377"/>
        <dbReference type="ChEBI" id="CHEBI:456216"/>
        <dbReference type="EC" id="2.7.4.25"/>
    </reaction>
</comment>
<name>A0A1G5VL63_9FIRM</name>
<dbReference type="HAMAP" id="MF_00238">
    <property type="entry name" value="Cytidyl_kinase_type1"/>
    <property type="match status" value="1"/>
</dbReference>
<gene>
    <name evidence="8" type="primary">cmk</name>
    <name evidence="10" type="ORF">SAMN02910343_00691</name>
</gene>
<dbReference type="SUPFAM" id="SSF52540">
    <property type="entry name" value="P-loop containing nucleoside triphosphate hydrolases"/>
    <property type="match status" value="1"/>
</dbReference>
<dbReference type="GeneID" id="87755724"/>
<keyword evidence="2 8" id="KW-0808">Transferase</keyword>
<evidence type="ECO:0000313" key="11">
    <source>
        <dbReference type="Proteomes" id="UP000199689"/>
    </source>
</evidence>
<comment type="catalytic activity">
    <reaction evidence="6 8">
        <text>dCMP + ATP = dCDP + ADP</text>
        <dbReference type="Rhea" id="RHEA:25094"/>
        <dbReference type="ChEBI" id="CHEBI:30616"/>
        <dbReference type="ChEBI" id="CHEBI:57566"/>
        <dbReference type="ChEBI" id="CHEBI:58593"/>
        <dbReference type="ChEBI" id="CHEBI:456216"/>
        <dbReference type="EC" id="2.7.4.25"/>
    </reaction>
</comment>
<reference evidence="10 11" key="1">
    <citation type="submission" date="2016-10" db="EMBL/GenBank/DDBJ databases">
        <authorList>
            <person name="de Groot N.N."/>
        </authorList>
    </citation>
    <scope>NUCLEOTIDE SEQUENCE [LARGE SCALE GENOMIC DNA]</scope>
    <source>
        <strain evidence="10 11">DSM 15230</strain>
    </source>
</reference>
<evidence type="ECO:0000256" key="5">
    <source>
        <dbReference type="ARBA" id="ARBA00022840"/>
    </source>
</evidence>
<comment type="subcellular location">
    <subcellularLocation>
        <location evidence="8">Cytoplasm</location>
    </subcellularLocation>
</comment>
<organism evidence="10 11">
    <name type="scientific">Allisonella histaminiformans</name>
    <dbReference type="NCBI Taxonomy" id="209880"/>
    <lineage>
        <taxon>Bacteria</taxon>
        <taxon>Bacillati</taxon>
        <taxon>Bacillota</taxon>
        <taxon>Negativicutes</taxon>
        <taxon>Veillonellales</taxon>
        <taxon>Veillonellaceae</taxon>
        <taxon>Allisonella</taxon>
    </lineage>
</organism>
<dbReference type="Pfam" id="PF02224">
    <property type="entry name" value="Cytidylate_kin"/>
    <property type="match status" value="1"/>
</dbReference>
<keyword evidence="11" id="KW-1185">Reference proteome</keyword>
<evidence type="ECO:0000256" key="1">
    <source>
        <dbReference type="ARBA" id="ARBA00009427"/>
    </source>
</evidence>
<dbReference type="GO" id="GO:0005829">
    <property type="term" value="C:cytosol"/>
    <property type="evidence" value="ECO:0007669"/>
    <property type="project" value="TreeGrafter"/>
</dbReference>
<proteinExistence type="inferred from homology"/>
<keyword evidence="5 8" id="KW-0067">ATP-binding</keyword>
<evidence type="ECO:0000256" key="8">
    <source>
        <dbReference type="HAMAP-Rule" id="MF_00238"/>
    </source>
</evidence>
<evidence type="ECO:0000256" key="2">
    <source>
        <dbReference type="ARBA" id="ARBA00022679"/>
    </source>
</evidence>
<dbReference type="InterPro" id="IPR027417">
    <property type="entry name" value="P-loop_NTPase"/>
</dbReference>
<dbReference type="STRING" id="209880.SAMN02910343_00691"/>
<dbReference type="EMBL" id="FMXA01000007">
    <property type="protein sequence ID" value="SDA45967.1"/>
    <property type="molecule type" value="Genomic_DNA"/>
</dbReference>
<evidence type="ECO:0000256" key="6">
    <source>
        <dbReference type="ARBA" id="ARBA00047615"/>
    </source>
</evidence>
<dbReference type="InterPro" id="IPR011994">
    <property type="entry name" value="Cytidylate_kinase_dom"/>
</dbReference>
<keyword evidence="3 8" id="KW-0547">Nucleotide-binding</keyword>
<feature type="domain" description="Cytidylate kinase" evidence="9">
    <location>
        <begin position="6"/>
        <end position="214"/>
    </location>
</feature>
<dbReference type="Proteomes" id="UP000199689">
    <property type="component" value="Unassembled WGS sequence"/>
</dbReference>
<feature type="binding site" evidence="8">
    <location>
        <begin position="10"/>
        <end position="18"/>
    </location>
    <ligand>
        <name>ATP</name>
        <dbReference type="ChEBI" id="CHEBI:30616"/>
    </ligand>
</feature>
<keyword evidence="4 8" id="KW-0418">Kinase</keyword>
<evidence type="ECO:0000256" key="7">
    <source>
        <dbReference type="ARBA" id="ARBA00048478"/>
    </source>
</evidence>
<dbReference type="GO" id="GO:0005524">
    <property type="term" value="F:ATP binding"/>
    <property type="evidence" value="ECO:0007669"/>
    <property type="project" value="UniProtKB-UniRule"/>
</dbReference>
<dbReference type="OrthoDB" id="9807434at2"/>
<dbReference type="EC" id="2.7.4.25" evidence="8"/>
<dbReference type="PANTHER" id="PTHR21299:SF2">
    <property type="entry name" value="CYTIDYLATE KINASE"/>
    <property type="match status" value="1"/>
</dbReference>
<dbReference type="AlphaFoldDB" id="A0A1G5VL63"/>
<evidence type="ECO:0000256" key="4">
    <source>
        <dbReference type="ARBA" id="ARBA00022777"/>
    </source>
</evidence>
<dbReference type="RefSeq" id="WP_091363886.1">
    <property type="nucleotide sequence ID" value="NZ_FMXA01000007.1"/>
</dbReference>
<keyword evidence="8" id="KW-0963">Cytoplasm</keyword>
<dbReference type="InterPro" id="IPR003136">
    <property type="entry name" value="Cytidylate_kin"/>
</dbReference>
<evidence type="ECO:0000313" key="10">
    <source>
        <dbReference type="EMBL" id="SDA45967.1"/>
    </source>
</evidence>
<dbReference type="NCBIfam" id="TIGR00017">
    <property type="entry name" value="cmk"/>
    <property type="match status" value="1"/>
</dbReference>
<dbReference type="PANTHER" id="PTHR21299">
    <property type="entry name" value="CYTIDYLATE KINASE/PANTOATE-BETA-ALANINE LIGASE"/>
    <property type="match status" value="1"/>
</dbReference>
<comment type="similarity">
    <text evidence="1 8">Belongs to the cytidylate kinase family. Type 1 subfamily.</text>
</comment>
<dbReference type="GO" id="GO:0036431">
    <property type="term" value="F:dCMP kinase activity"/>
    <property type="evidence" value="ECO:0007669"/>
    <property type="project" value="InterPro"/>
</dbReference>
<sequence>MKKLAIAIDGPAGAGKSSVSKLLAKALGYTYLDTGAMYRAVTYEVMKKGLTDKGEIAHMAEGLNMEVAPGEESMHVLIDGEDITACLRTPEVSARVSEIAAIGGVRTAMVTLQRKIACKGGIILDGRDIGTVVLPDADLKIFLTASVKKRAERRFEEFRSKYPDIRLDEVEKEIETRDWKDSHREVSPLRPAEDAVLVDNSDITLEETAQLLMGMAEKKENGNGK</sequence>
<evidence type="ECO:0000256" key="3">
    <source>
        <dbReference type="ARBA" id="ARBA00022741"/>
    </source>
</evidence>
<dbReference type="GO" id="GO:0006220">
    <property type="term" value="P:pyrimidine nucleotide metabolic process"/>
    <property type="evidence" value="ECO:0007669"/>
    <property type="project" value="UniProtKB-UniRule"/>
</dbReference>
<evidence type="ECO:0000259" key="9">
    <source>
        <dbReference type="Pfam" id="PF02224"/>
    </source>
</evidence>
<accession>A0A1G5VL63</accession>
<dbReference type="GO" id="GO:0015949">
    <property type="term" value="P:nucleobase-containing small molecule interconversion"/>
    <property type="evidence" value="ECO:0007669"/>
    <property type="project" value="TreeGrafter"/>
</dbReference>
<protein>
    <recommendedName>
        <fullName evidence="8">Cytidylate kinase</fullName>
        <shortName evidence="8">CK</shortName>
        <ecNumber evidence="8">2.7.4.25</ecNumber>
    </recommendedName>
    <alternativeName>
        <fullName evidence="8">Cytidine monophosphate kinase</fullName>
        <shortName evidence="8">CMP kinase</shortName>
    </alternativeName>
</protein>
<dbReference type="CDD" id="cd02020">
    <property type="entry name" value="CMPK"/>
    <property type="match status" value="1"/>
</dbReference>
<dbReference type="GO" id="GO:0036430">
    <property type="term" value="F:CMP kinase activity"/>
    <property type="evidence" value="ECO:0007669"/>
    <property type="project" value="RHEA"/>
</dbReference>